<reference evidence="4" key="4">
    <citation type="submission" date="2020-05" db="EMBL/GenBank/DDBJ databases">
        <title>Genomic insights into acetone-butanol-ethanol (ABE) fermentation by sequencing solventogenic clostridia strains.</title>
        <authorList>
            <person name="Brown S."/>
        </authorList>
    </citation>
    <scope>NUCLEOTIDE SEQUENCE</scope>
    <source>
        <strain evidence="4">DJ126</strain>
    </source>
</reference>
<dbReference type="Proteomes" id="UP001194098">
    <property type="component" value="Unassembled WGS sequence"/>
</dbReference>
<sequence length="73" mass="8160">MSNESKSKSNNLQSFSSTGGTSDSDLSSKEELREQKSAGCNQWDSVPRTYDKEESTHKHEKTATNNQWTSTSK</sequence>
<reference evidence="3" key="3">
    <citation type="submission" date="2020-04" db="EMBL/GenBank/DDBJ databases">
        <authorList>
            <person name="Brown S."/>
        </authorList>
    </citation>
    <scope>NUCLEOTIDE SEQUENCE</scope>
    <source>
        <strain evidence="3">DJ015</strain>
    </source>
</reference>
<protein>
    <submittedName>
        <fullName evidence="2">Uncharacterized protein</fullName>
    </submittedName>
</protein>
<reference evidence="2" key="2">
    <citation type="submission" date="2016-02" db="EMBL/GenBank/DDBJ databases">
        <title>Genome sequence of Clostridium beijerinckii strain 59B.</title>
        <authorList>
            <person name="Little G.T."/>
            <person name="Minton N.P."/>
        </authorList>
    </citation>
    <scope>NUCLEOTIDE SEQUENCE</scope>
    <source>
        <strain evidence="2">NCIMB 14988</strain>
    </source>
</reference>
<dbReference type="RefSeq" id="WP_017211613.1">
    <property type="nucleotide sequence ID" value="NZ_CP010086.2"/>
</dbReference>
<dbReference type="OrthoDB" id="1937427at2"/>
<reference evidence="3" key="5">
    <citation type="journal article" date="2022" name="Nat. Biotechnol.">
        <title>Carbon-negative production of acetone and isopropanol by gas fermentation at industrial pilot scale.</title>
        <authorList>
            <person name="Liew F.E."/>
            <person name="Nogle R."/>
            <person name="Abdalla T."/>
            <person name="Rasor B.J."/>
            <person name="Canter C."/>
            <person name="Jensen R.O."/>
            <person name="Wang L."/>
            <person name="Strutz J."/>
            <person name="Chirania P."/>
            <person name="De Tissera S."/>
            <person name="Mueller A.P."/>
            <person name="Ruan Z."/>
            <person name="Gao A."/>
            <person name="Tran L."/>
            <person name="Engle N.L."/>
            <person name="Bromley J.C."/>
            <person name="Daniell J."/>
            <person name="Conrado R."/>
            <person name="Tschaplinski T.J."/>
            <person name="Giannone R.J."/>
            <person name="Hettich R.L."/>
            <person name="Karim A.S."/>
            <person name="Simpson S.D."/>
            <person name="Brown S.D."/>
            <person name="Leang C."/>
            <person name="Jewett M.C."/>
            <person name="Kopke M."/>
        </authorList>
    </citation>
    <scope>NUCLEOTIDE SEQUENCE</scope>
    <source>
        <strain evidence="3">DJ015</strain>
    </source>
</reference>
<dbReference type="EMBL" id="CP010086">
    <property type="protein sequence ID" value="AJG99540.1"/>
    <property type="molecule type" value="Genomic_DNA"/>
</dbReference>
<feature type="compositionally biased region" description="Basic and acidic residues" evidence="1">
    <location>
        <begin position="26"/>
        <end position="36"/>
    </location>
</feature>
<gene>
    <name evidence="4" type="ORF">DFH45_004696</name>
    <name evidence="3" type="ORF">HGI39_09335</name>
    <name evidence="2" type="ORF">LF65_02970</name>
</gene>
<organism evidence="2 5">
    <name type="scientific">Clostridium beijerinckii</name>
    <name type="common">Clostridium MP</name>
    <dbReference type="NCBI Taxonomy" id="1520"/>
    <lineage>
        <taxon>Bacteria</taxon>
        <taxon>Bacillati</taxon>
        <taxon>Bacillota</taxon>
        <taxon>Clostridia</taxon>
        <taxon>Eubacteriales</taxon>
        <taxon>Clostridiaceae</taxon>
        <taxon>Clostridium</taxon>
    </lineage>
</organism>
<dbReference type="Proteomes" id="UP000821656">
    <property type="component" value="Unassembled WGS sequence"/>
</dbReference>
<dbReference type="EMBL" id="JABSXK010000001">
    <property type="protein sequence ID" value="NRV11733.1"/>
    <property type="molecule type" value="Genomic_DNA"/>
</dbReference>
<evidence type="ECO:0000313" key="3">
    <source>
        <dbReference type="EMBL" id="MBC2474904.1"/>
    </source>
</evidence>
<proteinExistence type="predicted"/>
<dbReference type="EMBL" id="JABAGV010000019">
    <property type="protein sequence ID" value="MBC2474904.1"/>
    <property type="molecule type" value="Genomic_DNA"/>
</dbReference>
<dbReference type="AlphaFoldDB" id="A0A0B5QEX3"/>
<dbReference type="Proteomes" id="UP000031866">
    <property type="component" value="Chromosome"/>
</dbReference>
<name>A0A0B5QEX3_CLOBE</name>
<evidence type="ECO:0000313" key="5">
    <source>
        <dbReference type="Proteomes" id="UP000031866"/>
    </source>
</evidence>
<feature type="region of interest" description="Disordered" evidence="1">
    <location>
        <begin position="1"/>
        <end position="73"/>
    </location>
</feature>
<feature type="compositionally biased region" description="Low complexity" evidence="1">
    <location>
        <begin position="14"/>
        <end position="25"/>
    </location>
</feature>
<evidence type="ECO:0000313" key="4">
    <source>
        <dbReference type="EMBL" id="NRV11733.1"/>
    </source>
</evidence>
<evidence type="ECO:0000313" key="2">
    <source>
        <dbReference type="EMBL" id="AJG99540.1"/>
    </source>
</evidence>
<evidence type="ECO:0000256" key="1">
    <source>
        <dbReference type="SAM" id="MobiDB-lite"/>
    </source>
</evidence>
<reference evidence="5" key="1">
    <citation type="submission" date="2014-12" db="EMBL/GenBank/DDBJ databases">
        <title>Genome sequence of Clostridium beijerinckii strain 59B.</title>
        <authorList>
            <person name="Little G.T."/>
            <person name="Minton N.P."/>
        </authorList>
    </citation>
    <scope>NUCLEOTIDE SEQUENCE [LARGE SCALE GENOMIC DNA]</scope>
    <source>
        <strain evidence="5">59B</strain>
    </source>
</reference>
<feature type="compositionally biased region" description="Polar residues" evidence="1">
    <location>
        <begin position="63"/>
        <end position="73"/>
    </location>
</feature>
<feature type="compositionally biased region" description="Polar residues" evidence="1">
    <location>
        <begin position="1"/>
        <end position="13"/>
    </location>
</feature>
<accession>A0A0B5QEX3</accession>
<dbReference type="KEGG" id="cbei:LF65_02970"/>